<proteinExistence type="predicted"/>
<name>A0A2B7ZUM5_9EURO</name>
<organism evidence="1 2">
    <name type="scientific">[Emmonsia] crescens</name>
    <dbReference type="NCBI Taxonomy" id="73230"/>
    <lineage>
        <taxon>Eukaryota</taxon>
        <taxon>Fungi</taxon>
        <taxon>Dikarya</taxon>
        <taxon>Ascomycota</taxon>
        <taxon>Pezizomycotina</taxon>
        <taxon>Eurotiomycetes</taxon>
        <taxon>Eurotiomycetidae</taxon>
        <taxon>Onygenales</taxon>
        <taxon>Ajellomycetaceae</taxon>
        <taxon>Emergomyces</taxon>
    </lineage>
</organism>
<keyword evidence="2" id="KW-1185">Reference proteome</keyword>
<evidence type="ECO:0000313" key="2">
    <source>
        <dbReference type="Proteomes" id="UP000226031"/>
    </source>
</evidence>
<dbReference type="EMBL" id="PDND01000001">
    <property type="protein sequence ID" value="PGH37121.1"/>
    <property type="molecule type" value="Genomic_DNA"/>
</dbReference>
<dbReference type="AlphaFoldDB" id="A0A2B7ZUM5"/>
<accession>A0A2B7ZUM5</accession>
<dbReference type="Proteomes" id="UP000226031">
    <property type="component" value="Unassembled WGS sequence"/>
</dbReference>
<protein>
    <submittedName>
        <fullName evidence="1">Uncharacterized protein</fullName>
    </submittedName>
</protein>
<sequence>MSNMPPPTRHIIFKRARGSRRLRPQRPATEKHVYIALALDTALDLLSTRTAKTAMAMITRLFDDNLPVHLQIFRDISDAGITFSIDRFVEIMQMQTPLIIIDGNLTDPGNPAYHHRETWTGNFNPLEQRIILNKELVEDMVDAAESRKVFRRFQFQFVNVFFHEIGGHLLFTYLYHGLPSTPRQVMPPTWSGQEGGRVGESGRTLEAVVSTPWIVDDNNNARRVTRQTIDDTITHRTDFSVPYATVGPEISVSQLLALQRQVDATRAPMGSPER</sequence>
<dbReference type="VEuPathDB" id="FungiDB:EMCG_09013"/>
<evidence type="ECO:0000313" key="1">
    <source>
        <dbReference type="EMBL" id="PGH37121.1"/>
    </source>
</evidence>
<comment type="caution">
    <text evidence="1">The sequence shown here is derived from an EMBL/GenBank/DDBJ whole genome shotgun (WGS) entry which is preliminary data.</text>
</comment>
<gene>
    <name evidence="1" type="ORF">GX50_00104</name>
</gene>
<reference evidence="1 2" key="1">
    <citation type="submission" date="2017-10" db="EMBL/GenBank/DDBJ databases">
        <title>Comparative genomics in systemic dimorphic fungi from Ajellomycetaceae.</title>
        <authorList>
            <person name="Munoz J.F."/>
            <person name="Mcewen J.G."/>
            <person name="Clay O.K."/>
            <person name="Cuomo C.A."/>
        </authorList>
    </citation>
    <scope>NUCLEOTIDE SEQUENCE [LARGE SCALE GENOMIC DNA]</scope>
    <source>
        <strain evidence="1 2">UAMH4076</strain>
    </source>
</reference>